<name>A0AAV4Y892_CAEEX</name>
<organism evidence="1 2">
    <name type="scientific">Caerostris extrusa</name>
    <name type="common">Bark spider</name>
    <name type="synonym">Caerostris bankana</name>
    <dbReference type="NCBI Taxonomy" id="172846"/>
    <lineage>
        <taxon>Eukaryota</taxon>
        <taxon>Metazoa</taxon>
        <taxon>Ecdysozoa</taxon>
        <taxon>Arthropoda</taxon>
        <taxon>Chelicerata</taxon>
        <taxon>Arachnida</taxon>
        <taxon>Araneae</taxon>
        <taxon>Araneomorphae</taxon>
        <taxon>Entelegynae</taxon>
        <taxon>Araneoidea</taxon>
        <taxon>Araneidae</taxon>
        <taxon>Caerostris</taxon>
    </lineage>
</organism>
<proteinExistence type="predicted"/>
<gene>
    <name evidence="1" type="ORF">CEXT_568811</name>
</gene>
<sequence length="149" mass="17607">MRDLIHYFNLRISHISFIRFFRLRSIHQLFKYRLPICSKSVCQSVQKCLPICSKVYKYMKTGLYRFVRRWVRLAVIAWTLPKFFRLSEAMCNPGVTLCWERNGLPALMESSDAMTNSFLFFSTIRFVIMFLLTSKSAAITDLIDAYSVY</sequence>
<dbReference type="EMBL" id="BPLR01018923">
    <property type="protein sequence ID" value="GIZ03240.1"/>
    <property type="molecule type" value="Genomic_DNA"/>
</dbReference>
<keyword evidence="2" id="KW-1185">Reference proteome</keyword>
<evidence type="ECO:0000313" key="1">
    <source>
        <dbReference type="EMBL" id="GIZ03240.1"/>
    </source>
</evidence>
<reference evidence="1 2" key="1">
    <citation type="submission" date="2021-06" db="EMBL/GenBank/DDBJ databases">
        <title>Caerostris extrusa draft genome.</title>
        <authorList>
            <person name="Kono N."/>
            <person name="Arakawa K."/>
        </authorList>
    </citation>
    <scope>NUCLEOTIDE SEQUENCE [LARGE SCALE GENOMIC DNA]</scope>
</reference>
<comment type="caution">
    <text evidence="1">The sequence shown here is derived from an EMBL/GenBank/DDBJ whole genome shotgun (WGS) entry which is preliminary data.</text>
</comment>
<accession>A0AAV4Y892</accession>
<dbReference type="AlphaFoldDB" id="A0AAV4Y892"/>
<protein>
    <submittedName>
        <fullName evidence="1">Uncharacterized protein</fullName>
    </submittedName>
</protein>
<dbReference type="Proteomes" id="UP001054945">
    <property type="component" value="Unassembled WGS sequence"/>
</dbReference>
<evidence type="ECO:0000313" key="2">
    <source>
        <dbReference type="Proteomes" id="UP001054945"/>
    </source>
</evidence>